<sequence>MKIFMIYLDRFSYLIFIKIRSIINCRKKNTKEGASRRPYESKRTIHYFQLYSNCSLLKYFKVRLHDYLCNKSLSSDKKTGISRSIISL</sequence>
<accession>A0ABD2BFV8</accession>
<evidence type="ECO:0000313" key="2">
    <source>
        <dbReference type="Proteomes" id="UP001607303"/>
    </source>
</evidence>
<name>A0ABD2BFV8_VESMC</name>
<organism evidence="1 2">
    <name type="scientific">Vespula maculifrons</name>
    <name type="common">Eastern yellow jacket</name>
    <name type="synonym">Wasp</name>
    <dbReference type="NCBI Taxonomy" id="7453"/>
    <lineage>
        <taxon>Eukaryota</taxon>
        <taxon>Metazoa</taxon>
        <taxon>Ecdysozoa</taxon>
        <taxon>Arthropoda</taxon>
        <taxon>Hexapoda</taxon>
        <taxon>Insecta</taxon>
        <taxon>Pterygota</taxon>
        <taxon>Neoptera</taxon>
        <taxon>Endopterygota</taxon>
        <taxon>Hymenoptera</taxon>
        <taxon>Apocrita</taxon>
        <taxon>Aculeata</taxon>
        <taxon>Vespoidea</taxon>
        <taxon>Vespidae</taxon>
        <taxon>Vespinae</taxon>
        <taxon>Vespula</taxon>
    </lineage>
</organism>
<dbReference type="Proteomes" id="UP001607303">
    <property type="component" value="Unassembled WGS sequence"/>
</dbReference>
<comment type="caution">
    <text evidence="1">The sequence shown here is derived from an EMBL/GenBank/DDBJ whole genome shotgun (WGS) entry which is preliminary data.</text>
</comment>
<dbReference type="EMBL" id="JAYRBN010000076">
    <property type="protein sequence ID" value="KAL2731642.1"/>
    <property type="molecule type" value="Genomic_DNA"/>
</dbReference>
<reference evidence="1 2" key="1">
    <citation type="journal article" date="2024" name="Ann. Entomol. Soc. Am.">
        <title>Genomic analyses of the southern and eastern yellowjacket wasps (Hymenoptera: Vespidae) reveal evolutionary signatures of social life.</title>
        <authorList>
            <person name="Catto M.A."/>
            <person name="Caine P.B."/>
            <person name="Orr S.E."/>
            <person name="Hunt B.G."/>
            <person name="Goodisman M.A.D."/>
        </authorList>
    </citation>
    <scope>NUCLEOTIDE SEQUENCE [LARGE SCALE GENOMIC DNA]</scope>
    <source>
        <strain evidence="1">232</strain>
        <tissue evidence="1">Head and thorax</tissue>
    </source>
</reference>
<keyword evidence="2" id="KW-1185">Reference proteome</keyword>
<dbReference type="AlphaFoldDB" id="A0ABD2BFV8"/>
<proteinExistence type="predicted"/>
<protein>
    <submittedName>
        <fullName evidence="1">Uncharacterized protein</fullName>
    </submittedName>
</protein>
<gene>
    <name evidence="1" type="ORF">V1477_015465</name>
</gene>
<evidence type="ECO:0000313" key="1">
    <source>
        <dbReference type="EMBL" id="KAL2731642.1"/>
    </source>
</evidence>